<dbReference type="PANTHER" id="PTHR38102:SF1">
    <property type="entry name" value="PERIPLASMIC CHAPERONE SPY"/>
    <property type="match status" value="1"/>
</dbReference>
<dbReference type="Gene3D" id="1.20.120.1490">
    <property type="match status" value="2"/>
</dbReference>
<proteinExistence type="predicted"/>
<dbReference type="EMBL" id="JACQWF010000287">
    <property type="protein sequence ID" value="MBI4596010.1"/>
    <property type="molecule type" value="Genomic_DNA"/>
</dbReference>
<accession>A0A933LQD3</accession>
<gene>
    <name evidence="1" type="ORF">HY730_06485</name>
</gene>
<evidence type="ECO:0000313" key="2">
    <source>
        <dbReference type="Proteomes" id="UP000772181"/>
    </source>
</evidence>
<dbReference type="PANTHER" id="PTHR38102">
    <property type="entry name" value="PERIPLASMIC CHAPERONE SPY"/>
    <property type="match status" value="1"/>
</dbReference>
<dbReference type="Proteomes" id="UP000772181">
    <property type="component" value="Unassembled WGS sequence"/>
</dbReference>
<organism evidence="1 2">
    <name type="scientific">Tectimicrobiota bacterium</name>
    <dbReference type="NCBI Taxonomy" id="2528274"/>
    <lineage>
        <taxon>Bacteria</taxon>
        <taxon>Pseudomonadati</taxon>
        <taxon>Nitrospinota/Tectimicrobiota group</taxon>
        <taxon>Candidatus Tectimicrobiota</taxon>
    </lineage>
</organism>
<comment type="caution">
    <text evidence="1">The sequence shown here is derived from an EMBL/GenBank/DDBJ whole genome shotgun (WGS) entry which is preliminary data.</text>
</comment>
<sequence>MAKKLGLGIIAVIIVIGVTVFAADSRHFIGLQKDITAVFKGILSPRQISTLMDFRRDHEEKFQWKANKHPDLFKTWKELDLSEEQQEQLQKIAGGLIDSTQPYLMAVFENDSELMRKVLEGDPQHPAINQLSTQLGTDIGEIIWNLALVCNQVRSVLTPDQIEIMEQHRSKQDLRMKSAIQAIPALAEDLAVLWSKLKLTPNQADALEAVHRLISRYRQNQHVKQHDEWRADIAKVLTSEQLAVADKFHEKQVAKGGPHFLKMSEERDRFHDELGLTGEQKIKLVQIALDRRARIVPSIQDVMNAAGGLREQVHADVPDRSTIMTAAARLGDAIGLAAGVGAGLVADAREVLTAEQMDLVKGHITNHLDQHFEHARIMPAKFHELIDFLNELGLNPEQKEQVVKLIAEKHEAQRAKHHEMRRVF</sequence>
<dbReference type="InterPro" id="IPR052211">
    <property type="entry name" value="Cpx_auxiliary_protein"/>
</dbReference>
<name>A0A933LQD3_UNCTE</name>
<evidence type="ECO:0000313" key="1">
    <source>
        <dbReference type="EMBL" id="MBI4596010.1"/>
    </source>
</evidence>
<reference evidence="1" key="1">
    <citation type="submission" date="2020-07" db="EMBL/GenBank/DDBJ databases">
        <title>Huge and variable diversity of episymbiotic CPR bacteria and DPANN archaea in groundwater ecosystems.</title>
        <authorList>
            <person name="He C.Y."/>
            <person name="Keren R."/>
            <person name="Whittaker M."/>
            <person name="Farag I.F."/>
            <person name="Doudna J."/>
            <person name="Cate J.H.D."/>
            <person name="Banfield J.F."/>
        </authorList>
    </citation>
    <scope>NUCLEOTIDE SEQUENCE</scope>
    <source>
        <strain evidence="1">NC_groundwater_1482_Ag_S-0.65um_47_24</strain>
    </source>
</reference>
<dbReference type="AlphaFoldDB" id="A0A933LQD3"/>
<protein>
    <submittedName>
        <fullName evidence="1">Uncharacterized protein</fullName>
    </submittedName>
</protein>